<feature type="region of interest" description="Disordered" evidence="1">
    <location>
        <begin position="1"/>
        <end position="23"/>
    </location>
</feature>
<reference evidence="2 3" key="1">
    <citation type="submission" date="2015-12" db="EMBL/GenBank/DDBJ databases">
        <title>Draft genome sequence of Moniliophthora roreri, the causal agent of frosty pod rot of cacao.</title>
        <authorList>
            <person name="Aime M.C."/>
            <person name="Diaz-Valderrama J.R."/>
            <person name="Kijpornyongpan T."/>
            <person name="Phillips-Mora W."/>
        </authorList>
    </citation>
    <scope>NUCLEOTIDE SEQUENCE [LARGE SCALE GENOMIC DNA]</scope>
    <source>
        <strain evidence="2 3">MCA 2952</strain>
    </source>
</reference>
<evidence type="ECO:0000256" key="1">
    <source>
        <dbReference type="SAM" id="MobiDB-lite"/>
    </source>
</evidence>
<name>A0A0W0FYA5_MONRR</name>
<comment type="caution">
    <text evidence="2">The sequence shown here is derived from an EMBL/GenBank/DDBJ whole genome shotgun (WGS) entry which is preliminary data.</text>
</comment>
<dbReference type="AlphaFoldDB" id="A0A0W0FYA5"/>
<gene>
    <name evidence="2" type="ORF">WG66_6109</name>
</gene>
<proteinExistence type="predicted"/>
<dbReference type="Proteomes" id="UP000054988">
    <property type="component" value="Unassembled WGS sequence"/>
</dbReference>
<sequence length="110" mass="12588">MTTPSASTVPDVTPDVVPKVEANDTDEQWARTISMAVIEMLNDKKDKSSNGPVPDSYEDEKKKMLLLSLLKGKTNRWKITKQLKLFPEDDDPKTKKKTAEETWTSFKKRF</sequence>
<dbReference type="EMBL" id="LATX01001490">
    <property type="protein sequence ID" value="KTB41314.1"/>
    <property type="molecule type" value="Genomic_DNA"/>
</dbReference>
<feature type="compositionally biased region" description="Low complexity" evidence="1">
    <location>
        <begin position="8"/>
        <end position="17"/>
    </location>
</feature>
<accession>A0A0W0FYA5</accession>
<feature type="region of interest" description="Disordered" evidence="1">
    <location>
        <begin position="88"/>
        <end position="110"/>
    </location>
</feature>
<protein>
    <submittedName>
        <fullName evidence="2">Uncharacterized protein</fullName>
    </submittedName>
</protein>
<organism evidence="2 3">
    <name type="scientific">Moniliophthora roreri</name>
    <name type="common">Frosty pod rot fungus</name>
    <name type="synonym">Monilia roreri</name>
    <dbReference type="NCBI Taxonomy" id="221103"/>
    <lineage>
        <taxon>Eukaryota</taxon>
        <taxon>Fungi</taxon>
        <taxon>Dikarya</taxon>
        <taxon>Basidiomycota</taxon>
        <taxon>Agaricomycotina</taxon>
        <taxon>Agaricomycetes</taxon>
        <taxon>Agaricomycetidae</taxon>
        <taxon>Agaricales</taxon>
        <taxon>Marasmiineae</taxon>
        <taxon>Marasmiaceae</taxon>
        <taxon>Moniliophthora</taxon>
    </lineage>
</organism>
<evidence type="ECO:0000313" key="2">
    <source>
        <dbReference type="EMBL" id="KTB41314.1"/>
    </source>
</evidence>
<evidence type="ECO:0000313" key="3">
    <source>
        <dbReference type="Proteomes" id="UP000054988"/>
    </source>
</evidence>